<proteinExistence type="predicted"/>
<dbReference type="AlphaFoldDB" id="A0A0E1X301"/>
<sequence>MFVAFSNAKPFRNFAGNALNAMNPEPVMNRLDPVPATVERKAHGAPEHDRFCAPCSTAWHGRRRGAYRLGSALGQWQGA</sequence>
<name>A0A0E1X301_9HYPH</name>
<organism evidence="1">
    <name type="scientific">Brucella pinnipedialis M292/94/1</name>
    <dbReference type="NCBI Taxonomy" id="520462"/>
    <lineage>
        <taxon>Bacteria</taxon>
        <taxon>Pseudomonadati</taxon>
        <taxon>Pseudomonadota</taxon>
        <taxon>Alphaproteobacteria</taxon>
        <taxon>Hyphomicrobiales</taxon>
        <taxon>Brucellaceae</taxon>
        <taxon>Brucella/Ochrobactrum group</taxon>
        <taxon>Brucella</taxon>
    </lineage>
</organism>
<evidence type="ECO:0000313" key="1">
    <source>
        <dbReference type="EMBL" id="EEZ30634.1"/>
    </source>
</evidence>
<dbReference type="HOGENOM" id="CLU_2599184_0_0_5"/>
<gene>
    <name evidence="1" type="ORF">BALG_00753</name>
</gene>
<reference evidence="1" key="1">
    <citation type="submission" date="2009-01" db="EMBL/GenBank/DDBJ databases">
        <title>The Genome Sequence of Brucella pinnipedialis M292/94/1.</title>
        <authorList>
            <consortium name="The Broad Institute Genome Sequencing Platform"/>
            <person name="Ward D."/>
            <person name="Young S.K."/>
            <person name="Kodira C.D."/>
            <person name="Zeng Q."/>
            <person name="Koehrsen M."/>
            <person name="Alvarado L."/>
            <person name="Berlin A."/>
            <person name="Borenstein D."/>
            <person name="Chen Z."/>
            <person name="Engels R."/>
            <person name="Freedman E."/>
            <person name="Gellesch M."/>
            <person name="Goldberg J."/>
            <person name="Griggs A."/>
            <person name="Gujja S."/>
            <person name="Heiman D."/>
            <person name="Hepburn T."/>
            <person name="Howarth C."/>
            <person name="Jen D."/>
            <person name="Larson L."/>
            <person name="Lewis B."/>
            <person name="Mehta T."/>
            <person name="Park D."/>
            <person name="Pearson M."/>
            <person name="Roberts A."/>
            <person name="Saif S."/>
            <person name="Shea T."/>
            <person name="Shenoy N."/>
            <person name="Sisk P."/>
            <person name="Stolte C."/>
            <person name="Sykes S."/>
            <person name="Walk T."/>
            <person name="White J."/>
            <person name="Yandava C."/>
            <person name="Whatmore A.M."/>
            <person name="Perrett L.L."/>
            <person name="O'Callaghan D."/>
            <person name="Nusbaum C."/>
            <person name="Galagan J."/>
            <person name="Birren B."/>
        </authorList>
    </citation>
    <scope>NUCLEOTIDE SEQUENCE [LARGE SCALE GENOMIC DNA]</scope>
    <source>
        <strain evidence="1">M292/94/1</strain>
    </source>
</reference>
<dbReference type="Proteomes" id="UP000004659">
    <property type="component" value="Unassembled WGS sequence"/>
</dbReference>
<accession>A0A0E1X301</accession>
<protein>
    <submittedName>
        <fullName evidence="1">Uncharacterized protein</fullName>
    </submittedName>
</protein>
<dbReference type="EMBL" id="EQ999546">
    <property type="protein sequence ID" value="EEZ30634.1"/>
    <property type="molecule type" value="Genomic_DNA"/>
</dbReference>